<organism evidence="2 3">
    <name type="scientific">Candidatus Kerfeldbacteria bacterium CG15_BIG_FIL_POST_REV_8_21_14_020_45_12</name>
    <dbReference type="NCBI Taxonomy" id="2014247"/>
    <lineage>
        <taxon>Bacteria</taxon>
        <taxon>Candidatus Kerfeldiibacteriota</taxon>
    </lineage>
</organism>
<accession>A0A2M7H3Q1</accession>
<name>A0A2M7H3Q1_9BACT</name>
<evidence type="ECO:0000313" key="3">
    <source>
        <dbReference type="Proteomes" id="UP000230292"/>
    </source>
</evidence>
<gene>
    <name evidence="2" type="ORF">COW24_02750</name>
</gene>
<evidence type="ECO:0000256" key="1">
    <source>
        <dbReference type="SAM" id="MobiDB-lite"/>
    </source>
</evidence>
<dbReference type="AlphaFoldDB" id="A0A2M7H3Q1"/>
<comment type="caution">
    <text evidence="2">The sequence shown here is derived from an EMBL/GenBank/DDBJ whole genome shotgun (WGS) entry which is preliminary data.</text>
</comment>
<protein>
    <submittedName>
        <fullName evidence="2">Uncharacterized protein</fullName>
    </submittedName>
</protein>
<dbReference type="Proteomes" id="UP000230292">
    <property type="component" value="Unassembled WGS sequence"/>
</dbReference>
<feature type="region of interest" description="Disordered" evidence="1">
    <location>
        <begin position="1"/>
        <end position="22"/>
    </location>
</feature>
<reference evidence="2 3" key="1">
    <citation type="submission" date="2017-09" db="EMBL/GenBank/DDBJ databases">
        <title>Depth-based differentiation of microbial function through sediment-hosted aquifers and enrichment of novel symbionts in the deep terrestrial subsurface.</title>
        <authorList>
            <person name="Probst A.J."/>
            <person name="Ladd B."/>
            <person name="Jarett J.K."/>
            <person name="Geller-Mcgrath D.E."/>
            <person name="Sieber C.M."/>
            <person name="Emerson J.B."/>
            <person name="Anantharaman K."/>
            <person name="Thomas B.C."/>
            <person name="Malmstrom R."/>
            <person name="Stieglmeier M."/>
            <person name="Klingl A."/>
            <person name="Woyke T."/>
            <person name="Ryan C.M."/>
            <person name="Banfield J.F."/>
        </authorList>
    </citation>
    <scope>NUCLEOTIDE SEQUENCE [LARGE SCALE GENOMIC DNA]</scope>
    <source>
        <strain evidence="2">CG15_BIG_FIL_POST_REV_8_21_14_020_45_12</strain>
    </source>
</reference>
<evidence type="ECO:0000313" key="2">
    <source>
        <dbReference type="EMBL" id="PIW36853.1"/>
    </source>
</evidence>
<sequence>MRSIRYSGSDRRPRATGLQAEAAPRRKSLFDPRFDLPQSLSDYVDSTSKMAFVTDDSTGLQLVMGIGRYAGQIWPEKRDHFFSPESTEELSQYLQAVDAHKFTENDKTTIDVMLQSIFAAPESFAALPNKKFLASLINARIDTIYDHKKYYKWAVASRSADFNAFKLSERIWNRAVGDLEVAKRTGTWFYVLTTLAGLRMVAPERYDQISLSPDEQRQLLDVQGLVKLRKVNPNILERAAKLCVVFADQVDCNGPGGTPRILYTDDIPSHELPNRSTI</sequence>
<dbReference type="EMBL" id="PFGC01000037">
    <property type="protein sequence ID" value="PIW36853.1"/>
    <property type="molecule type" value="Genomic_DNA"/>
</dbReference>
<proteinExistence type="predicted"/>